<dbReference type="Proteomes" id="UP000016935">
    <property type="component" value="Unassembled WGS sequence"/>
</dbReference>
<evidence type="ECO:0000313" key="1">
    <source>
        <dbReference type="EMBL" id="EOA91333.1"/>
    </source>
</evidence>
<dbReference type="AlphaFoldDB" id="R0KEP2"/>
<dbReference type="EMBL" id="KB908481">
    <property type="protein sequence ID" value="EOA91333.1"/>
    <property type="molecule type" value="Genomic_DNA"/>
</dbReference>
<dbReference type="RefSeq" id="XP_008020601.1">
    <property type="nucleotide sequence ID" value="XM_008022410.1"/>
</dbReference>
<sequence length="64" mass="7283">MYVHYTGTAATTTTCLYTYAAIYRFRFSKHSSRPLARQAKIPQSGVCRGRRAAHPHRFLQPSPV</sequence>
<dbReference type="HOGENOM" id="CLU_2869048_0_0_1"/>
<reference evidence="1 2" key="1">
    <citation type="journal article" date="2012" name="PLoS Pathog.">
        <title>Diverse lifestyles and strategies of plant pathogenesis encoded in the genomes of eighteen Dothideomycetes fungi.</title>
        <authorList>
            <person name="Ohm R.A."/>
            <person name="Feau N."/>
            <person name="Henrissat B."/>
            <person name="Schoch C.L."/>
            <person name="Horwitz B.A."/>
            <person name="Barry K.W."/>
            <person name="Condon B.J."/>
            <person name="Copeland A.C."/>
            <person name="Dhillon B."/>
            <person name="Glaser F."/>
            <person name="Hesse C.N."/>
            <person name="Kosti I."/>
            <person name="LaButti K."/>
            <person name="Lindquist E.A."/>
            <person name="Lucas S."/>
            <person name="Salamov A.A."/>
            <person name="Bradshaw R.E."/>
            <person name="Ciuffetti L."/>
            <person name="Hamelin R.C."/>
            <person name="Kema G.H.J."/>
            <person name="Lawrence C."/>
            <person name="Scott J.A."/>
            <person name="Spatafora J.W."/>
            <person name="Turgeon B.G."/>
            <person name="de Wit P.J.G.M."/>
            <person name="Zhong S."/>
            <person name="Goodwin S.B."/>
            <person name="Grigoriev I.V."/>
        </authorList>
    </citation>
    <scope>NUCLEOTIDE SEQUENCE [LARGE SCALE GENOMIC DNA]</scope>
    <source>
        <strain evidence="2">28A</strain>
    </source>
</reference>
<protein>
    <submittedName>
        <fullName evidence="1">Uncharacterized protein</fullName>
    </submittedName>
</protein>
<proteinExistence type="predicted"/>
<name>R0KEP2_EXST2</name>
<keyword evidence="2" id="KW-1185">Reference proteome</keyword>
<gene>
    <name evidence="1" type="ORF">SETTUDRAFT_152460</name>
</gene>
<organism evidence="1 2">
    <name type="scientific">Exserohilum turcicum (strain 28A)</name>
    <name type="common">Northern leaf blight fungus</name>
    <name type="synonym">Setosphaeria turcica</name>
    <dbReference type="NCBI Taxonomy" id="671987"/>
    <lineage>
        <taxon>Eukaryota</taxon>
        <taxon>Fungi</taxon>
        <taxon>Dikarya</taxon>
        <taxon>Ascomycota</taxon>
        <taxon>Pezizomycotina</taxon>
        <taxon>Dothideomycetes</taxon>
        <taxon>Pleosporomycetidae</taxon>
        <taxon>Pleosporales</taxon>
        <taxon>Pleosporineae</taxon>
        <taxon>Pleosporaceae</taxon>
        <taxon>Exserohilum</taxon>
    </lineage>
</organism>
<dbReference type="GeneID" id="19397193"/>
<evidence type="ECO:0000313" key="2">
    <source>
        <dbReference type="Proteomes" id="UP000016935"/>
    </source>
</evidence>
<reference evidence="1 2" key="2">
    <citation type="journal article" date="2013" name="PLoS Genet.">
        <title>Comparative genome structure, secondary metabolite, and effector coding capacity across Cochliobolus pathogens.</title>
        <authorList>
            <person name="Condon B.J."/>
            <person name="Leng Y."/>
            <person name="Wu D."/>
            <person name="Bushley K.E."/>
            <person name="Ohm R.A."/>
            <person name="Otillar R."/>
            <person name="Martin J."/>
            <person name="Schackwitz W."/>
            <person name="Grimwood J."/>
            <person name="MohdZainudin N."/>
            <person name="Xue C."/>
            <person name="Wang R."/>
            <person name="Manning V.A."/>
            <person name="Dhillon B."/>
            <person name="Tu Z.J."/>
            <person name="Steffenson B.J."/>
            <person name="Salamov A."/>
            <person name="Sun H."/>
            <person name="Lowry S."/>
            <person name="LaButti K."/>
            <person name="Han J."/>
            <person name="Copeland A."/>
            <person name="Lindquist E."/>
            <person name="Barry K."/>
            <person name="Schmutz J."/>
            <person name="Baker S.E."/>
            <person name="Ciuffetti L.M."/>
            <person name="Grigoriev I.V."/>
            <person name="Zhong S."/>
            <person name="Turgeon B.G."/>
        </authorList>
    </citation>
    <scope>NUCLEOTIDE SEQUENCE [LARGE SCALE GENOMIC DNA]</scope>
    <source>
        <strain evidence="2">28A</strain>
    </source>
</reference>
<accession>R0KEP2</accession>